<dbReference type="STRING" id="1399860.A0A2C5Y8S4"/>
<dbReference type="PANTHER" id="PTHR43775:SF49">
    <property type="entry name" value="SYNTHASE, PUTATIVE (JCVI)-RELATED"/>
    <property type="match status" value="1"/>
</dbReference>
<keyword evidence="4" id="KW-0511">Multifunctional enzyme</keyword>
<dbReference type="Pfam" id="PF00698">
    <property type="entry name" value="Acyl_transf_1"/>
    <property type="match status" value="1"/>
</dbReference>
<accession>A0A2C5Y8S4</accession>
<sequence length="597" mass="63667">MTLDMTKQGILSFDGSCKTFDAAVDGYARSEAVNAIFIKRLDDAIRDRDPIRAVIRATASNSNGKTQSLMKPSSSGQEQVIRKAYEIAGIGDLSRTAYVECHGTGTVTGDDKEGNAVARVFGQHGVYIGSVKSNVGHTEGASGITGVIKAVLALEHRAIPPDLHFSQPNPAIPFDQAGLRVPVEETPWPPGRLPRVSVSSFGIGGSNTHVIIDSTDSFFRAGCNGLSKNCKKVARLMPVSAKSAKSLQGRIEAIKDYLKRQASPPIDQAAYTLGVRRDHLCHRAFCIANDNEVFDFETGPQVQAAPRVLFAFTGQGANWDAIAAQLMRQSPSFRQDIQDMDETLQSLDNAPSWTIEDILLGRQDADMLGQAEVDQPVSVAVQLAIVNFLGLLGVRPDAVVGHSSGEMAAAYAAGSLTQSETIICAYIRGKNVKTSDKGGAMAAVGLGRDGVASLLSKGVTIACENSDSSVTISGDKEAIHQTVAAIRAQDATVTTKILPIDVAYHTSHMCEQGQDIEARLQPLLSAKAPGISFFSTVTGRQLDSGTLLGPSYWRSNLESPVLFNTAMQALVHHFQDEAAVIVEIGPHSALQVLKCRS</sequence>
<keyword evidence="1" id="KW-0596">Phosphopantetheine</keyword>
<dbReference type="Gene3D" id="3.40.366.10">
    <property type="entry name" value="Malonyl-Coenzyme A Acyl Carrier Protein, domain 2"/>
    <property type="match status" value="1"/>
</dbReference>
<proteinExistence type="predicted"/>
<dbReference type="GO" id="GO:0044550">
    <property type="term" value="P:secondary metabolite biosynthetic process"/>
    <property type="evidence" value="ECO:0007669"/>
    <property type="project" value="TreeGrafter"/>
</dbReference>
<dbReference type="SUPFAM" id="SSF55048">
    <property type="entry name" value="Probable ACP-binding domain of malonyl-CoA ACP transacylase"/>
    <property type="match status" value="1"/>
</dbReference>
<evidence type="ECO:0000256" key="3">
    <source>
        <dbReference type="ARBA" id="ARBA00022679"/>
    </source>
</evidence>
<dbReference type="InterPro" id="IPR001227">
    <property type="entry name" value="Ac_transferase_dom_sf"/>
</dbReference>
<dbReference type="Pfam" id="PF16197">
    <property type="entry name" value="KAsynt_C_assoc"/>
    <property type="match status" value="1"/>
</dbReference>
<dbReference type="InterPro" id="IPR050091">
    <property type="entry name" value="PKS_NRPS_Biosynth_Enz"/>
</dbReference>
<reference evidence="6 7" key="1">
    <citation type="submission" date="2017-06" db="EMBL/GenBank/DDBJ databases">
        <title>Ant-infecting Ophiocordyceps genomes reveal a high diversity of potential behavioral manipulation genes and a possible major role for enterotoxins.</title>
        <authorList>
            <person name="De Bekker C."/>
            <person name="Evans H.C."/>
            <person name="Brachmann A."/>
            <person name="Hughes D.P."/>
        </authorList>
    </citation>
    <scope>NUCLEOTIDE SEQUENCE [LARGE SCALE GENOMIC DNA]</scope>
    <source>
        <strain evidence="6 7">Map64</strain>
    </source>
</reference>
<dbReference type="Pfam" id="PF00109">
    <property type="entry name" value="ketoacyl-synt"/>
    <property type="match status" value="1"/>
</dbReference>
<name>A0A2C5Y8S4_9HYPO</name>
<dbReference type="OrthoDB" id="5129394at2759"/>
<dbReference type="GO" id="GO:0004312">
    <property type="term" value="F:fatty acid synthase activity"/>
    <property type="evidence" value="ECO:0007669"/>
    <property type="project" value="TreeGrafter"/>
</dbReference>
<dbReference type="InterPro" id="IPR016039">
    <property type="entry name" value="Thiolase-like"/>
</dbReference>
<dbReference type="InterPro" id="IPR016035">
    <property type="entry name" value="Acyl_Trfase/lysoPLipase"/>
</dbReference>
<dbReference type="InterPro" id="IPR016036">
    <property type="entry name" value="Malonyl_transacylase_ACP-bd"/>
</dbReference>
<evidence type="ECO:0000313" key="6">
    <source>
        <dbReference type="EMBL" id="PHH63652.1"/>
    </source>
</evidence>
<evidence type="ECO:0000256" key="2">
    <source>
        <dbReference type="ARBA" id="ARBA00022553"/>
    </source>
</evidence>
<keyword evidence="3" id="KW-0808">Transferase</keyword>
<dbReference type="InterPro" id="IPR014043">
    <property type="entry name" value="Acyl_transferase_dom"/>
</dbReference>
<keyword evidence="2" id="KW-0597">Phosphoprotein</keyword>
<dbReference type="PANTHER" id="PTHR43775">
    <property type="entry name" value="FATTY ACID SYNTHASE"/>
    <property type="match status" value="1"/>
</dbReference>
<evidence type="ECO:0000313" key="7">
    <source>
        <dbReference type="Proteomes" id="UP000226192"/>
    </source>
</evidence>
<dbReference type="Proteomes" id="UP000226192">
    <property type="component" value="Unassembled WGS sequence"/>
</dbReference>
<dbReference type="Pfam" id="PF02801">
    <property type="entry name" value="Ketoacyl-synt_C"/>
    <property type="match status" value="1"/>
</dbReference>
<dbReference type="Gene3D" id="3.30.70.3290">
    <property type="match status" value="1"/>
</dbReference>
<dbReference type="PROSITE" id="PS52004">
    <property type="entry name" value="KS3_2"/>
    <property type="match status" value="1"/>
</dbReference>
<dbReference type="InterPro" id="IPR014030">
    <property type="entry name" value="Ketoacyl_synth_N"/>
</dbReference>
<evidence type="ECO:0000256" key="1">
    <source>
        <dbReference type="ARBA" id="ARBA00022450"/>
    </source>
</evidence>
<dbReference type="InterPro" id="IPR014031">
    <property type="entry name" value="Ketoacyl_synth_C"/>
</dbReference>
<dbReference type="InterPro" id="IPR032821">
    <property type="entry name" value="PKS_assoc"/>
</dbReference>
<dbReference type="InterPro" id="IPR020841">
    <property type="entry name" value="PKS_Beta-ketoAc_synthase_dom"/>
</dbReference>
<dbReference type="Gene3D" id="3.40.47.10">
    <property type="match status" value="1"/>
</dbReference>
<protein>
    <recommendedName>
        <fullName evidence="5">Ketosynthase family 3 (KS3) domain-containing protein</fullName>
    </recommendedName>
</protein>
<evidence type="ECO:0000256" key="4">
    <source>
        <dbReference type="ARBA" id="ARBA00023268"/>
    </source>
</evidence>
<evidence type="ECO:0000259" key="5">
    <source>
        <dbReference type="PROSITE" id="PS52004"/>
    </source>
</evidence>
<organism evidence="6 7">
    <name type="scientific">Ophiocordyceps australis</name>
    <dbReference type="NCBI Taxonomy" id="1399860"/>
    <lineage>
        <taxon>Eukaryota</taxon>
        <taxon>Fungi</taxon>
        <taxon>Dikarya</taxon>
        <taxon>Ascomycota</taxon>
        <taxon>Pezizomycotina</taxon>
        <taxon>Sordariomycetes</taxon>
        <taxon>Hypocreomycetidae</taxon>
        <taxon>Hypocreales</taxon>
        <taxon>Ophiocordycipitaceae</taxon>
        <taxon>Ophiocordyceps</taxon>
    </lineage>
</organism>
<dbReference type="SMART" id="SM00825">
    <property type="entry name" value="PKS_KS"/>
    <property type="match status" value="1"/>
</dbReference>
<dbReference type="GO" id="GO:0006633">
    <property type="term" value="P:fatty acid biosynthetic process"/>
    <property type="evidence" value="ECO:0007669"/>
    <property type="project" value="TreeGrafter"/>
</dbReference>
<dbReference type="AlphaFoldDB" id="A0A2C5Y8S4"/>
<dbReference type="EMBL" id="NJET01000045">
    <property type="protein sequence ID" value="PHH63652.1"/>
    <property type="molecule type" value="Genomic_DNA"/>
</dbReference>
<feature type="domain" description="Ketosynthase family 3 (KS3)" evidence="5">
    <location>
        <begin position="1"/>
        <end position="214"/>
    </location>
</feature>
<gene>
    <name evidence="6" type="ORF">CDD81_5633</name>
</gene>
<comment type="caution">
    <text evidence="6">The sequence shown here is derived from an EMBL/GenBank/DDBJ whole genome shotgun (WGS) entry which is preliminary data.</text>
</comment>
<dbReference type="CDD" id="cd00833">
    <property type="entry name" value="PKS"/>
    <property type="match status" value="1"/>
</dbReference>
<dbReference type="SUPFAM" id="SSF53901">
    <property type="entry name" value="Thiolase-like"/>
    <property type="match status" value="1"/>
</dbReference>
<dbReference type="SMART" id="SM00827">
    <property type="entry name" value="PKS_AT"/>
    <property type="match status" value="1"/>
</dbReference>
<keyword evidence="7" id="KW-1185">Reference proteome</keyword>
<dbReference type="SUPFAM" id="SSF52151">
    <property type="entry name" value="FabD/lysophospholipase-like"/>
    <property type="match status" value="1"/>
</dbReference>